<keyword evidence="2" id="KW-0479">Metal-binding</keyword>
<keyword evidence="8" id="KW-0808">Transferase</keyword>
<evidence type="ECO:0000256" key="5">
    <source>
        <dbReference type="ARBA" id="ARBA00022842"/>
    </source>
</evidence>
<evidence type="ECO:0000313" key="13">
    <source>
        <dbReference type="EMBL" id="GJS52793.1"/>
    </source>
</evidence>
<evidence type="ECO:0000256" key="11">
    <source>
        <dbReference type="SAM" id="SignalP"/>
    </source>
</evidence>
<keyword evidence="5" id="KW-0460">Magnesium</keyword>
<dbReference type="PANTHER" id="PTHR42648">
    <property type="entry name" value="TRANSPOSASE, PUTATIVE-RELATED"/>
    <property type="match status" value="1"/>
</dbReference>
<comment type="caution">
    <text evidence="13">The sequence shown here is derived from an EMBL/GenBank/DDBJ whole genome shotgun (WGS) entry which is preliminary data.</text>
</comment>
<keyword evidence="9" id="KW-0233">DNA recombination</keyword>
<feature type="signal peptide" evidence="11">
    <location>
        <begin position="1"/>
        <end position="19"/>
    </location>
</feature>
<reference evidence="13" key="2">
    <citation type="submission" date="2022-01" db="EMBL/GenBank/DDBJ databases">
        <authorList>
            <person name="Yamashiro T."/>
            <person name="Shiraishi A."/>
            <person name="Satake H."/>
            <person name="Nakayama K."/>
        </authorList>
    </citation>
    <scope>NUCLEOTIDE SEQUENCE</scope>
</reference>
<dbReference type="InterPro" id="IPR039537">
    <property type="entry name" value="Retrotran_Ty1/copia-like"/>
</dbReference>
<keyword evidence="1" id="KW-0540">Nuclease</keyword>
<gene>
    <name evidence="13" type="ORF">Tco_0626155</name>
</gene>
<evidence type="ECO:0000256" key="6">
    <source>
        <dbReference type="ARBA" id="ARBA00022908"/>
    </source>
</evidence>
<evidence type="ECO:0000256" key="4">
    <source>
        <dbReference type="ARBA" id="ARBA00022801"/>
    </source>
</evidence>
<protein>
    <submittedName>
        <fullName evidence="13">Retrovirus-related pol polyprotein from transposon TNT 1-94</fullName>
    </submittedName>
</protein>
<keyword evidence="8" id="KW-0239">DNA-directed DNA polymerase</keyword>
<evidence type="ECO:0000256" key="7">
    <source>
        <dbReference type="ARBA" id="ARBA00022918"/>
    </source>
</evidence>
<dbReference type="Pfam" id="PF07727">
    <property type="entry name" value="RVT_2"/>
    <property type="match status" value="1"/>
</dbReference>
<keyword evidence="7" id="KW-0695">RNA-directed DNA polymerase</keyword>
<evidence type="ECO:0000256" key="1">
    <source>
        <dbReference type="ARBA" id="ARBA00022722"/>
    </source>
</evidence>
<accession>A0ABQ4WJ16</accession>
<evidence type="ECO:0000259" key="12">
    <source>
        <dbReference type="Pfam" id="PF07727"/>
    </source>
</evidence>
<sequence>MLIFAKAPLFLWAEAVATACYTQNRSLVRLRHRKTPYELLHDRKPDLSYLHVFGTLCYPTNDSENLGKLQAKADIGLIPNPLSLAPFVPRSRHGWDLMFQPVFDEFFSPPASVAFPVPVVEAPASVESTGTPSSTSVDQDAPYPKTVYEESSSSDVIPTTVHSDAPISKHLSKWTKDNPLQNIIGKLSRPVSIRLQLHEQALFCYYDAFITSVKWDELGGILKNKARLVAHGYRQEERIDFEESFAPVARLEMDVKMAFLNDILCKEVYISQPDEFVDPDNPNRMYRLKKALYGLKQALRACPRGIFLNQSKYALESFKKYGMESCDPVDTSMGLWYSKDSAIALTAFADADHVGCQDTRRSTSGSMQLLRDIVLTDYGLGFNKIPIYHFIKEQVKNGVVELYFVRTEYQLADIFTKALCQERIEFLIDKLGMRSFTPETLKELADEAEE</sequence>
<evidence type="ECO:0000256" key="2">
    <source>
        <dbReference type="ARBA" id="ARBA00022723"/>
    </source>
</evidence>
<evidence type="ECO:0000256" key="8">
    <source>
        <dbReference type="ARBA" id="ARBA00022932"/>
    </source>
</evidence>
<keyword evidence="6" id="KW-0229">DNA integration</keyword>
<evidence type="ECO:0000256" key="3">
    <source>
        <dbReference type="ARBA" id="ARBA00022759"/>
    </source>
</evidence>
<keyword evidence="3" id="KW-0255">Endonuclease</keyword>
<keyword evidence="11" id="KW-0732">Signal</keyword>
<evidence type="ECO:0000256" key="10">
    <source>
        <dbReference type="ARBA" id="ARBA00023268"/>
    </source>
</evidence>
<organism evidence="13 14">
    <name type="scientific">Tanacetum coccineum</name>
    <dbReference type="NCBI Taxonomy" id="301880"/>
    <lineage>
        <taxon>Eukaryota</taxon>
        <taxon>Viridiplantae</taxon>
        <taxon>Streptophyta</taxon>
        <taxon>Embryophyta</taxon>
        <taxon>Tracheophyta</taxon>
        <taxon>Spermatophyta</taxon>
        <taxon>Magnoliopsida</taxon>
        <taxon>eudicotyledons</taxon>
        <taxon>Gunneridae</taxon>
        <taxon>Pentapetalae</taxon>
        <taxon>asterids</taxon>
        <taxon>campanulids</taxon>
        <taxon>Asterales</taxon>
        <taxon>Asteraceae</taxon>
        <taxon>Asteroideae</taxon>
        <taxon>Anthemideae</taxon>
        <taxon>Anthemidinae</taxon>
        <taxon>Tanacetum</taxon>
    </lineage>
</organism>
<dbReference type="Proteomes" id="UP001151760">
    <property type="component" value="Unassembled WGS sequence"/>
</dbReference>
<keyword evidence="8" id="KW-0548">Nucleotidyltransferase</keyword>
<evidence type="ECO:0000256" key="9">
    <source>
        <dbReference type="ARBA" id="ARBA00023172"/>
    </source>
</evidence>
<dbReference type="EMBL" id="BQNB010008680">
    <property type="protein sequence ID" value="GJS52793.1"/>
    <property type="molecule type" value="Genomic_DNA"/>
</dbReference>
<evidence type="ECO:0000313" key="14">
    <source>
        <dbReference type="Proteomes" id="UP001151760"/>
    </source>
</evidence>
<dbReference type="InterPro" id="IPR013103">
    <property type="entry name" value="RVT_2"/>
</dbReference>
<dbReference type="PANTHER" id="PTHR42648:SF11">
    <property type="entry name" value="TRANSPOSON TY4-P GAG-POL POLYPROTEIN"/>
    <property type="match status" value="1"/>
</dbReference>
<keyword evidence="14" id="KW-1185">Reference proteome</keyword>
<feature type="chain" id="PRO_5045315829" evidence="11">
    <location>
        <begin position="20"/>
        <end position="450"/>
    </location>
</feature>
<proteinExistence type="predicted"/>
<keyword evidence="10" id="KW-0511">Multifunctional enzyme</keyword>
<feature type="domain" description="Reverse transcriptase Ty1/copia-type" evidence="12">
    <location>
        <begin position="252"/>
        <end position="301"/>
    </location>
</feature>
<reference evidence="13" key="1">
    <citation type="journal article" date="2022" name="Int. J. Mol. Sci.">
        <title>Draft Genome of Tanacetum Coccineum: Genomic Comparison of Closely Related Tanacetum-Family Plants.</title>
        <authorList>
            <person name="Yamashiro T."/>
            <person name="Shiraishi A."/>
            <person name="Nakayama K."/>
            <person name="Satake H."/>
        </authorList>
    </citation>
    <scope>NUCLEOTIDE SEQUENCE</scope>
</reference>
<keyword evidence="4" id="KW-0378">Hydrolase</keyword>
<name>A0ABQ4WJ16_9ASTR</name>